<accession>A0A0A9BMI1</accession>
<reference evidence="1" key="1">
    <citation type="submission" date="2014-09" db="EMBL/GenBank/DDBJ databases">
        <authorList>
            <person name="Magalhaes I.L.F."/>
            <person name="Oliveira U."/>
            <person name="Santos F.R."/>
            <person name="Vidigal T.H.D.A."/>
            <person name="Brescovit A.D."/>
            <person name="Santos A.J."/>
        </authorList>
    </citation>
    <scope>NUCLEOTIDE SEQUENCE</scope>
    <source>
        <tissue evidence="1">Shoot tissue taken approximately 20 cm above the soil surface</tissue>
    </source>
</reference>
<organism evidence="1">
    <name type="scientific">Arundo donax</name>
    <name type="common">Giant reed</name>
    <name type="synonym">Donax arundinaceus</name>
    <dbReference type="NCBI Taxonomy" id="35708"/>
    <lineage>
        <taxon>Eukaryota</taxon>
        <taxon>Viridiplantae</taxon>
        <taxon>Streptophyta</taxon>
        <taxon>Embryophyta</taxon>
        <taxon>Tracheophyta</taxon>
        <taxon>Spermatophyta</taxon>
        <taxon>Magnoliopsida</taxon>
        <taxon>Liliopsida</taxon>
        <taxon>Poales</taxon>
        <taxon>Poaceae</taxon>
        <taxon>PACMAD clade</taxon>
        <taxon>Arundinoideae</taxon>
        <taxon>Arundineae</taxon>
        <taxon>Arundo</taxon>
    </lineage>
</organism>
<name>A0A0A9BMI1_ARUDO</name>
<dbReference type="EMBL" id="GBRH01233329">
    <property type="protein sequence ID" value="JAD64566.1"/>
    <property type="molecule type" value="Transcribed_RNA"/>
</dbReference>
<reference evidence="1" key="2">
    <citation type="journal article" date="2015" name="Data Brief">
        <title>Shoot transcriptome of the giant reed, Arundo donax.</title>
        <authorList>
            <person name="Barrero R.A."/>
            <person name="Guerrero F.D."/>
            <person name="Moolhuijzen P."/>
            <person name="Goolsby J.A."/>
            <person name="Tidwell J."/>
            <person name="Bellgard S.E."/>
            <person name="Bellgard M.I."/>
        </authorList>
    </citation>
    <scope>NUCLEOTIDE SEQUENCE</scope>
    <source>
        <tissue evidence="1">Shoot tissue taken approximately 20 cm above the soil surface</tissue>
    </source>
</reference>
<sequence>MACARERPHLETR</sequence>
<proteinExistence type="predicted"/>
<evidence type="ECO:0000313" key="1">
    <source>
        <dbReference type="EMBL" id="JAD64566.1"/>
    </source>
</evidence>
<protein>
    <submittedName>
        <fullName evidence="1">Uncharacterized protein</fullName>
    </submittedName>
</protein>